<dbReference type="Proteomes" id="UP000316096">
    <property type="component" value="Unassembled WGS sequence"/>
</dbReference>
<keyword evidence="4" id="KW-0430">Lectin</keyword>
<evidence type="ECO:0000256" key="1">
    <source>
        <dbReference type="SAM" id="MobiDB-lite"/>
    </source>
</evidence>
<evidence type="ECO:0000259" key="3">
    <source>
        <dbReference type="SMART" id="SM00458"/>
    </source>
</evidence>
<feature type="domain" description="Ricin B lectin" evidence="3">
    <location>
        <begin position="165"/>
        <end position="310"/>
    </location>
</feature>
<gene>
    <name evidence="4" type="ORF">FB559_6221</name>
</gene>
<evidence type="ECO:0000256" key="2">
    <source>
        <dbReference type="SAM" id="Phobius"/>
    </source>
</evidence>
<dbReference type="PROSITE" id="PS50231">
    <property type="entry name" value="RICIN_B_LECTIN"/>
    <property type="match status" value="1"/>
</dbReference>
<keyword evidence="2" id="KW-0812">Transmembrane</keyword>
<reference evidence="4 5" key="1">
    <citation type="submission" date="2019-06" db="EMBL/GenBank/DDBJ databases">
        <title>Sequencing the genomes of 1000 actinobacteria strains.</title>
        <authorList>
            <person name="Klenk H.-P."/>
        </authorList>
    </citation>
    <scope>NUCLEOTIDE SEQUENCE [LARGE SCALE GENOMIC DNA]</scope>
    <source>
        <strain evidence="4 5">DSM 102200</strain>
    </source>
</reference>
<dbReference type="InterPro" id="IPR035992">
    <property type="entry name" value="Ricin_B-like_lectins"/>
</dbReference>
<dbReference type="CDD" id="cd00161">
    <property type="entry name" value="beta-trefoil_Ricin-like"/>
    <property type="match status" value="1"/>
</dbReference>
<dbReference type="Gene3D" id="2.80.10.50">
    <property type="match status" value="2"/>
</dbReference>
<dbReference type="Pfam" id="PF00652">
    <property type="entry name" value="Ricin_B_lectin"/>
    <property type="match status" value="1"/>
</dbReference>
<feature type="region of interest" description="Disordered" evidence="1">
    <location>
        <begin position="1"/>
        <end position="31"/>
    </location>
</feature>
<feature type="compositionally biased region" description="Basic and acidic residues" evidence="1">
    <location>
        <begin position="8"/>
        <end position="31"/>
    </location>
</feature>
<feature type="region of interest" description="Disordered" evidence="1">
    <location>
        <begin position="96"/>
        <end position="163"/>
    </location>
</feature>
<dbReference type="SMART" id="SM00458">
    <property type="entry name" value="RICIN"/>
    <property type="match status" value="1"/>
</dbReference>
<accession>A0A543CUG4</accession>
<protein>
    <submittedName>
        <fullName evidence="4">Ricin-type beta-trefoil lectin protein</fullName>
    </submittedName>
</protein>
<name>A0A543CUG4_9ACTN</name>
<dbReference type="AlphaFoldDB" id="A0A543CUG4"/>
<feature type="transmembrane region" description="Helical" evidence="2">
    <location>
        <begin position="56"/>
        <end position="76"/>
    </location>
</feature>
<keyword evidence="2" id="KW-1133">Transmembrane helix</keyword>
<comment type="caution">
    <text evidence="4">The sequence shown here is derived from an EMBL/GenBank/DDBJ whole genome shotgun (WGS) entry which is preliminary data.</text>
</comment>
<dbReference type="InterPro" id="IPR000772">
    <property type="entry name" value="Ricin_B_lectin"/>
</dbReference>
<keyword evidence="2" id="KW-0472">Membrane</keyword>
<evidence type="ECO:0000313" key="5">
    <source>
        <dbReference type="Proteomes" id="UP000316096"/>
    </source>
</evidence>
<keyword evidence="5" id="KW-1185">Reference proteome</keyword>
<dbReference type="SUPFAM" id="SSF50370">
    <property type="entry name" value="Ricin B-like lectins"/>
    <property type="match status" value="1"/>
</dbReference>
<dbReference type="OrthoDB" id="5240321at2"/>
<dbReference type="EMBL" id="VFOZ01000001">
    <property type="protein sequence ID" value="TQM00508.1"/>
    <property type="molecule type" value="Genomic_DNA"/>
</dbReference>
<sequence length="313" mass="34042">MESTGQRPDPRALIQEEHVSEQNSTERQRQERAEFVDAFNKRAWQPGERPRQRLRFLAGGIAVIVAAGVAYGAGVLDHYDHRKAAKNRERELALTARAGQAPTPAPTSPYAMPWGTTTPSSKPPASPALPAPKPAEPGTKEKKRTVFKAESKGGRRPAGPKFSTARDLLLMNVVTGKCADVPGNGDGTMNGPVVQHTCRATAQDNQRWDLVVRKNGAGPNGADLFTIRNSKDGLCFDLRGSGAVDRVTEWRCASGGNQLWYLDEKHSGEFWIRDSGDGGKCLDVEGARAEDASLTAWPCDPKDDHLWVLKPAN</sequence>
<feature type="compositionally biased region" description="Pro residues" evidence="1">
    <location>
        <begin position="121"/>
        <end position="135"/>
    </location>
</feature>
<dbReference type="GO" id="GO:0030246">
    <property type="term" value="F:carbohydrate binding"/>
    <property type="evidence" value="ECO:0007669"/>
    <property type="project" value="UniProtKB-KW"/>
</dbReference>
<proteinExistence type="predicted"/>
<organism evidence="4 5">
    <name type="scientific">Actinoallomurus bryophytorum</name>
    <dbReference type="NCBI Taxonomy" id="1490222"/>
    <lineage>
        <taxon>Bacteria</taxon>
        <taxon>Bacillati</taxon>
        <taxon>Actinomycetota</taxon>
        <taxon>Actinomycetes</taxon>
        <taxon>Streptosporangiales</taxon>
        <taxon>Thermomonosporaceae</taxon>
        <taxon>Actinoallomurus</taxon>
    </lineage>
</organism>
<evidence type="ECO:0000313" key="4">
    <source>
        <dbReference type="EMBL" id="TQM00508.1"/>
    </source>
</evidence>